<keyword evidence="2" id="KW-0472">Membrane</keyword>
<keyword evidence="2" id="KW-0812">Transmembrane</keyword>
<protein>
    <submittedName>
        <fullName evidence="3">Uncharacterized protein</fullName>
    </submittedName>
</protein>
<keyword evidence="2" id="KW-1133">Transmembrane helix</keyword>
<accession>A0A5Q3Q379</accession>
<keyword evidence="4" id="KW-1185">Reference proteome</keyword>
<sequence>MLERHALIHSFRAGEDTRNGHSGPRGSSGVYWLLALSMLVWAALFGTAILMWWRGGYARGVRRTTPRAQDGPRHSISRRRHRVRAL</sequence>
<name>A0A5Q3Q379_9PSEU</name>
<evidence type="ECO:0000313" key="3">
    <source>
        <dbReference type="EMBL" id="QGK69048.1"/>
    </source>
</evidence>
<reference evidence="4" key="1">
    <citation type="submission" date="2019-11" db="EMBL/GenBank/DDBJ databases">
        <title>The complete genome sequence of Saccharopolyspora sp. E2A.</title>
        <authorList>
            <person name="Zhang G."/>
        </authorList>
    </citation>
    <scope>NUCLEOTIDE SEQUENCE [LARGE SCALE GENOMIC DNA]</scope>
    <source>
        <strain evidence="4">E2A</strain>
    </source>
</reference>
<dbReference type="RefSeq" id="WP_154075649.1">
    <property type="nucleotide sequence ID" value="NZ_CP045929.1"/>
</dbReference>
<feature type="region of interest" description="Disordered" evidence="1">
    <location>
        <begin position="63"/>
        <end position="86"/>
    </location>
</feature>
<dbReference type="Proteomes" id="UP000371041">
    <property type="component" value="Chromosome"/>
</dbReference>
<evidence type="ECO:0000256" key="1">
    <source>
        <dbReference type="SAM" id="MobiDB-lite"/>
    </source>
</evidence>
<feature type="transmembrane region" description="Helical" evidence="2">
    <location>
        <begin position="30"/>
        <end position="53"/>
    </location>
</feature>
<dbReference type="AlphaFoldDB" id="A0A5Q3Q379"/>
<dbReference type="EMBL" id="CP045929">
    <property type="protein sequence ID" value="QGK69048.1"/>
    <property type="molecule type" value="Genomic_DNA"/>
</dbReference>
<proteinExistence type="predicted"/>
<dbReference type="KEGG" id="sace:GIY23_05405"/>
<feature type="compositionally biased region" description="Basic residues" evidence="1">
    <location>
        <begin position="75"/>
        <end position="86"/>
    </location>
</feature>
<gene>
    <name evidence="3" type="ORF">GIY23_05405</name>
</gene>
<evidence type="ECO:0000256" key="2">
    <source>
        <dbReference type="SAM" id="Phobius"/>
    </source>
</evidence>
<organism evidence="3 4">
    <name type="scientific">Allosaccharopolyspora coralli</name>
    <dbReference type="NCBI Taxonomy" id="2665642"/>
    <lineage>
        <taxon>Bacteria</taxon>
        <taxon>Bacillati</taxon>
        <taxon>Actinomycetota</taxon>
        <taxon>Actinomycetes</taxon>
        <taxon>Pseudonocardiales</taxon>
        <taxon>Pseudonocardiaceae</taxon>
        <taxon>Allosaccharopolyspora</taxon>
    </lineage>
</organism>
<evidence type="ECO:0000313" key="4">
    <source>
        <dbReference type="Proteomes" id="UP000371041"/>
    </source>
</evidence>